<evidence type="ECO:0000313" key="2">
    <source>
        <dbReference type="EMBL" id="PAU85493.1"/>
    </source>
</evidence>
<reference evidence="2 3" key="1">
    <citation type="submission" date="2017-08" db="EMBL/GenBank/DDBJ databases">
        <title>The strain WRN001 was isolated from Binhai saline alkaline soil, Tianjin, China.</title>
        <authorList>
            <person name="Liu D."/>
            <person name="Zhang G."/>
        </authorList>
    </citation>
    <scope>NUCLEOTIDE SEQUENCE [LARGE SCALE GENOMIC DNA]</scope>
    <source>
        <strain evidence="2 3">WN019</strain>
    </source>
</reference>
<gene>
    <name evidence="2" type="ORF">CK500_02145</name>
</gene>
<keyword evidence="3" id="KW-1185">Reference proteome</keyword>
<evidence type="ECO:0000313" key="3">
    <source>
        <dbReference type="Proteomes" id="UP000218083"/>
    </source>
</evidence>
<evidence type="ECO:0000256" key="1">
    <source>
        <dbReference type="SAM" id="MobiDB-lite"/>
    </source>
</evidence>
<dbReference type="OrthoDB" id="313543at2157"/>
<dbReference type="EMBL" id="NSKC01000001">
    <property type="protein sequence ID" value="PAU85493.1"/>
    <property type="molecule type" value="Genomic_DNA"/>
</dbReference>
<feature type="region of interest" description="Disordered" evidence="1">
    <location>
        <begin position="21"/>
        <end position="69"/>
    </location>
</feature>
<sequence length="186" mass="18004">MNRRSLLAAAAALSVAGCVGAGGSPGGAGGTDAESGADAADADGGNTTAGEGTDESVPETAADPDLLSTDLVEVESDPSEDTGSAGGEAAIGFAPDEVAVAGTVVGETGCHGAEIADAAVDDDGAFRVVVAAVDRSAPDRLCTQSLTAVGYELEARFDGGVPETVAVVHDDAGGRETVATDRPDDA</sequence>
<dbReference type="AlphaFoldDB" id="A0A2A2FLP6"/>
<proteinExistence type="predicted"/>
<dbReference type="PROSITE" id="PS51257">
    <property type="entry name" value="PROKAR_LIPOPROTEIN"/>
    <property type="match status" value="1"/>
</dbReference>
<dbReference type="RefSeq" id="WP_095635605.1">
    <property type="nucleotide sequence ID" value="NZ_NSKC01000001.1"/>
</dbReference>
<evidence type="ECO:0008006" key="4">
    <source>
        <dbReference type="Google" id="ProtNLM"/>
    </source>
</evidence>
<feature type="compositionally biased region" description="Gly residues" evidence="1">
    <location>
        <begin position="21"/>
        <end position="30"/>
    </location>
</feature>
<accession>A0A2A2FLP6</accession>
<name>A0A2A2FLP6_9EURY</name>
<feature type="compositionally biased region" description="Low complexity" evidence="1">
    <location>
        <begin position="31"/>
        <end position="51"/>
    </location>
</feature>
<protein>
    <recommendedName>
        <fullName evidence="4">Lipoprotein</fullName>
    </recommendedName>
</protein>
<dbReference type="Proteomes" id="UP000218083">
    <property type="component" value="Unassembled WGS sequence"/>
</dbReference>
<organism evidence="2 3">
    <name type="scientific">Halorubrum salipaludis</name>
    <dbReference type="NCBI Taxonomy" id="2032630"/>
    <lineage>
        <taxon>Archaea</taxon>
        <taxon>Methanobacteriati</taxon>
        <taxon>Methanobacteriota</taxon>
        <taxon>Stenosarchaea group</taxon>
        <taxon>Halobacteria</taxon>
        <taxon>Halobacteriales</taxon>
        <taxon>Haloferacaceae</taxon>
        <taxon>Halorubrum</taxon>
    </lineage>
</organism>
<comment type="caution">
    <text evidence="2">The sequence shown here is derived from an EMBL/GenBank/DDBJ whole genome shotgun (WGS) entry which is preliminary data.</text>
</comment>